<name>A0A7G9GEI7_9FIRM</name>
<dbReference type="CDD" id="cd00093">
    <property type="entry name" value="HTH_XRE"/>
    <property type="match status" value="1"/>
</dbReference>
<dbReference type="Proteomes" id="UP000515860">
    <property type="component" value="Chromosome"/>
</dbReference>
<keyword evidence="3" id="KW-1185">Reference proteome</keyword>
<protein>
    <submittedName>
        <fullName evidence="2">Helix-turn-helix transcriptional regulator</fullName>
    </submittedName>
</protein>
<evidence type="ECO:0000313" key="2">
    <source>
        <dbReference type="EMBL" id="QNM09219.1"/>
    </source>
</evidence>
<dbReference type="EMBL" id="CP060635">
    <property type="protein sequence ID" value="QNM09219.1"/>
    <property type="molecule type" value="Genomic_DNA"/>
</dbReference>
<evidence type="ECO:0000259" key="1">
    <source>
        <dbReference type="PROSITE" id="PS50943"/>
    </source>
</evidence>
<proteinExistence type="predicted"/>
<organism evidence="2 3">
    <name type="scientific">Wansuia hejianensis</name>
    <dbReference type="NCBI Taxonomy" id="2763667"/>
    <lineage>
        <taxon>Bacteria</taxon>
        <taxon>Bacillati</taxon>
        <taxon>Bacillota</taxon>
        <taxon>Clostridia</taxon>
        <taxon>Lachnospirales</taxon>
        <taxon>Lachnospiraceae</taxon>
        <taxon>Wansuia</taxon>
    </lineage>
</organism>
<evidence type="ECO:0000313" key="3">
    <source>
        <dbReference type="Proteomes" id="UP000515860"/>
    </source>
</evidence>
<sequence length="106" mass="12227">MDESYVNEKIKRICEDKGWTEYRLAKECGIPNSTVHNILHKVTVPSFISLMKICDGFGITMAQFFAEGEYLDLTDDQREVLDIYRHLSIHEREIAVAYLKGLASRT</sequence>
<dbReference type="SMART" id="SM00530">
    <property type="entry name" value="HTH_XRE"/>
    <property type="match status" value="1"/>
</dbReference>
<dbReference type="AlphaFoldDB" id="A0A7G9GEI7"/>
<dbReference type="PROSITE" id="PS50943">
    <property type="entry name" value="HTH_CROC1"/>
    <property type="match status" value="1"/>
</dbReference>
<reference evidence="2 3" key="1">
    <citation type="submission" date="2020-08" db="EMBL/GenBank/DDBJ databases">
        <authorList>
            <person name="Liu C."/>
            <person name="Sun Q."/>
        </authorList>
    </citation>
    <scope>NUCLEOTIDE SEQUENCE [LARGE SCALE GENOMIC DNA]</scope>
    <source>
        <strain evidence="2 3">NSJ-29</strain>
    </source>
</reference>
<accession>A0A7G9GEI7</accession>
<feature type="domain" description="HTH cro/C1-type" evidence="1">
    <location>
        <begin position="10"/>
        <end position="64"/>
    </location>
</feature>
<dbReference type="SUPFAM" id="SSF47413">
    <property type="entry name" value="lambda repressor-like DNA-binding domains"/>
    <property type="match status" value="1"/>
</dbReference>
<dbReference type="RefSeq" id="WP_118642236.1">
    <property type="nucleotide sequence ID" value="NZ_CP060635.1"/>
</dbReference>
<dbReference type="KEGG" id="whj:H9Q79_02700"/>
<dbReference type="GO" id="GO:0003677">
    <property type="term" value="F:DNA binding"/>
    <property type="evidence" value="ECO:0007669"/>
    <property type="project" value="InterPro"/>
</dbReference>
<dbReference type="InterPro" id="IPR001387">
    <property type="entry name" value="Cro/C1-type_HTH"/>
</dbReference>
<dbReference type="Gene3D" id="1.10.260.40">
    <property type="entry name" value="lambda repressor-like DNA-binding domains"/>
    <property type="match status" value="1"/>
</dbReference>
<dbReference type="InterPro" id="IPR010982">
    <property type="entry name" value="Lambda_DNA-bd_dom_sf"/>
</dbReference>
<gene>
    <name evidence="2" type="ORF">H9Q79_02700</name>
</gene>
<dbReference type="Pfam" id="PF13443">
    <property type="entry name" value="HTH_26"/>
    <property type="match status" value="1"/>
</dbReference>